<organism evidence="5 6">
    <name type="scientific">Alicyclobacillus vulcanalis</name>
    <dbReference type="NCBI Taxonomy" id="252246"/>
    <lineage>
        <taxon>Bacteria</taxon>
        <taxon>Bacillati</taxon>
        <taxon>Bacillota</taxon>
        <taxon>Bacilli</taxon>
        <taxon>Bacillales</taxon>
        <taxon>Alicyclobacillaceae</taxon>
        <taxon>Alicyclobacillus</taxon>
    </lineage>
</organism>
<evidence type="ECO:0000256" key="2">
    <source>
        <dbReference type="ARBA" id="ARBA00022576"/>
    </source>
</evidence>
<evidence type="ECO:0000256" key="1">
    <source>
        <dbReference type="ARBA" id="ARBA00001933"/>
    </source>
</evidence>
<protein>
    <submittedName>
        <fullName evidence="5">Aminotransferase</fullName>
    </submittedName>
</protein>
<evidence type="ECO:0000313" key="5">
    <source>
        <dbReference type="EMBL" id="SIS78307.1"/>
    </source>
</evidence>
<dbReference type="Proteomes" id="UP000186156">
    <property type="component" value="Unassembled WGS sequence"/>
</dbReference>
<gene>
    <name evidence="5" type="ORF">SAMN05421799_10441</name>
</gene>
<keyword evidence="3 5" id="KW-0808">Transferase</keyword>
<evidence type="ECO:0000313" key="6">
    <source>
        <dbReference type="Proteomes" id="UP000186156"/>
    </source>
</evidence>
<dbReference type="PANTHER" id="PTHR42832:SF3">
    <property type="entry name" value="L-GLUTAMINE--4-(METHYLSULFANYL)-2-OXOBUTANOATE AMINOTRANSFERASE"/>
    <property type="match status" value="1"/>
</dbReference>
<dbReference type="GO" id="GO:0030170">
    <property type="term" value="F:pyridoxal phosphate binding"/>
    <property type="evidence" value="ECO:0007669"/>
    <property type="project" value="InterPro"/>
</dbReference>
<dbReference type="RefSeq" id="WP_076346077.1">
    <property type="nucleotide sequence ID" value="NZ_FTOO01000004.1"/>
</dbReference>
<dbReference type="PANTHER" id="PTHR42832">
    <property type="entry name" value="AMINO ACID AMINOTRANSFERASE"/>
    <property type="match status" value="1"/>
</dbReference>
<dbReference type="OrthoDB" id="9813612at2"/>
<dbReference type="InterPro" id="IPR004839">
    <property type="entry name" value="Aminotransferase_I/II_large"/>
</dbReference>
<dbReference type="SUPFAM" id="SSF53383">
    <property type="entry name" value="PLP-dependent transferases"/>
    <property type="match status" value="1"/>
</dbReference>
<dbReference type="InterPro" id="IPR050881">
    <property type="entry name" value="LL-DAP_aminotransferase"/>
</dbReference>
<sequence>MTFRLADRIERLPEQFFSGLTRRVAAFQQAGYDVINLGQGNPDLPTPPHIVEALREAALDPVTHRYPPFRGLPELKEAAAAFYQRTYGVSLDPEREVAILVGGKTGLVEMAELYLEPGDVALVPDPGYPDYLSGIALAGAKPHPLPITAQNGYLPDLESVPESVWKRAKLWYLNYPNNPTGAGTTSEFFDRAIEKARDHGVIVVHDFAYGAIGYDDHRPPSFLQRPGAKEVGIEIYTLSKTFNMAGWRVAFAAGHPEIIEHINLIQDHYYVSIFAAVQRASVAALRGPAEDIEALRQTYQRRRDAFLGALRSAGVEAPPPQGSFFCWIPIPSGHSSVSFAEALLEEEHVAVAPGRGFGEHGEGHVRVGLLAPEGRLIEAAERMARFFAKRS</sequence>
<feature type="domain" description="Aminotransferase class I/classII large" evidence="4">
    <location>
        <begin position="33"/>
        <end position="374"/>
    </location>
</feature>
<dbReference type="CDD" id="cd00609">
    <property type="entry name" value="AAT_like"/>
    <property type="match status" value="1"/>
</dbReference>
<dbReference type="Gene3D" id="3.90.1150.10">
    <property type="entry name" value="Aspartate Aminotransferase, domain 1"/>
    <property type="match status" value="1"/>
</dbReference>
<dbReference type="Pfam" id="PF00155">
    <property type="entry name" value="Aminotran_1_2"/>
    <property type="match status" value="1"/>
</dbReference>
<dbReference type="InterPro" id="IPR015422">
    <property type="entry name" value="PyrdxlP-dep_Trfase_small"/>
</dbReference>
<evidence type="ECO:0000256" key="3">
    <source>
        <dbReference type="ARBA" id="ARBA00022679"/>
    </source>
</evidence>
<proteinExistence type="predicted"/>
<accession>A0A1N7LWW2</accession>
<dbReference type="EMBL" id="FTOO01000004">
    <property type="protein sequence ID" value="SIS78307.1"/>
    <property type="molecule type" value="Genomic_DNA"/>
</dbReference>
<keyword evidence="2 5" id="KW-0032">Aminotransferase</keyword>
<dbReference type="STRING" id="252246.SAMN05421799_10441"/>
<comment type="cofactor">
    <cofactor evidence="1">
        <name>pyridoxal 5'-phosphate</name>
        <dbReference type="ChEBI" id="CHEBI:597326"/>
    </cofactor>
</comment>
<evidence type="ECO:0000259" key="4">
    <source>
        <dbReference type="Pfam" id="PF00155"/>
    </source>
</evidence>
<dbReference type="Gene3D" id="3.40.640.10">
    <property type="entry name" value="Type I PLP-dependent aspartate aminotransferase-like (Major domain)"/>
    <property type="match status" value="1"/>
</dbReference>
<name>A0A1N7LWW2_9BACL</name>
<dbReference type="NCBIfam" id="NF005977">
    <property type="entry name" value="PRK08068.1"/>
    <property type="match status" value="1"/>
</dbReference>
<keyword evidence="6" id="KW-1185">Reference proteome</keyword>
<dbReference type="InterPro" id="IPR015424">
    <property type="entry name" value="PyrdxlP-dep_Trfase"/>
</dbReference>
<reference evidence="6" key="1">
    <citation type="submission" date="2017-01" db="EMBL/GenBank/DDBJ databases">
        <authorList>
            <person name="Varghese N."/>
            <person name="Submissions S."/>
        </authorList>
    </citation>
    <scope>NUCLEOTIDE SEQUENCE [LARGE SCALE GENOMIC DNA]</scope>
    <source>
        <strain evidence="6">DSM 16176</strain>
    </source>
</reference>
<dbReference type="GO" id="GO:0008483">
    <property type="term" value="F:transaminase activity"/>
    <property type="evidence" value="ECO:0007669"/>
    <property type="project" value="UniProtKB-KW"/>
</dbReference>
<dbReference type="AlphaFoldDB" id="A0A1N7LWW2"/>
<dbReference type="InterPro" id="IPR015421">
    <property type="entry name" value="PyrdxlP-dep_Trfase_major"/>
</dbReference>